<dbReference type="Proteomes" id="UP000249829">
    <property type="component" value="Unassembled WGS sequence"/>
</dbReference>
<dbReference type="AlphaFoldDB" id="A0A2V5GXE0"/>
<feature type="compositionally biased region" description="Basic residues" evidence="1">
    <location>
        <begin position="56"/>
        <end position="65"/>
    </location>
</feature>
<proteinExistence type="predicted"/>
<evidence type="ECO:0000256" key="1">
    <source>
        <dbReference type="SAM" id="MobiDB-lite"/>
    </source>
</evidence>
<organism evidence="2 3">
    <name type="scientific">Aspergillus violaceofuscus (strain CBS 115571)</name>
    <dbReference type="NCBI Taxonomy" id="1450538"/>
    <lineage>
        <taxon>Eukaryota</taxon>
        <taxon>Fungi</taxon>
        <taxon>Dikarya</taxon>
        <taxon>Ascomycota</taxon>
        <taxon>Pezizomycotina</taxon>
        <taxon>Eurotiomycetes</taxon>
        <taxon>Eurotiomycetidae</taxon>
        <taxon>Eurotiales</taxon>
        <taxon>Aspergillaceae</taxon>
        <taxon>Aspergillus</taxon>
    </lineage>
</organism>
<feature type="region of interest" description="Disordered" evidence="1">
    <location>
        <begin position="55"/>
        <end position="76"/>
    </location>
</feature>
<dbReference type="EMBL" id="KZ825172">
    <property type="protein sequence ID" value="PYI16209.1"/>
    <property type="molecule type" value="Genomic_DNA"/>
</dbReference>
<reference evidence="2 3" key="1">
    <citation type="submission" date="2018-02" db="EMBL/GenBank/DDBJ databases">
        <title>The genomes of Aspergillus section Nigri reveals drivers in fungal speciation.</title>
        <authorList>
            <consortium name="DOE Joint Genome Institute"/>
            <person name="Vesth T.C."/>
            <person name="Nybo J."/>
            <person name="Theobald S."/>
            <person name="Brandl J."/>
            <person name="Frisvad J.C."/>
            <person name="Nielsen K.F."/>
            <person name="Lyhne E.K."/>
            <person name="Kogle M.E."/>
            <person name="Kuo A."/>
            <person name="Riley R."/>
            <person name="Clum A."/>
            <person name="Nolan M."/>
            <person name="Lipzen A."/>
            <person name="Salamov A."/>
            <person name="Henrissat B."/>
            <person name="Wiebenga A."/>
            <person name="De vries R.P."/>
            <person name="Grigoriev I.V."/>
            <person name="Mortensen U.H."/>
            <person name="Andersen M.R."/>
            <person name="Baker S.E."/>
        </authorList>
    </citation>
    <scope>NUCLEOTIDE SEQUENCE [LARGE SCALE GENOMIC DNA]</scope>
    <source>
        <strain evidence="2 3">CBS 115571</strain>
    </source>
</reference>
<accession>A0A2V5GXE0</accession>
<name>A0A2V5GXE0_ASPV1</name>
<evidence type="ECO:0000313" key="3">
    <source>
        <dbReference type="Proteomes" id="UP000249829"/>
    </source>
</evidence>
<protein>
    <submittedName>
        <fullName evidence="2">Uncharacterized protein</fullName>
    </submittedName>
</protein>
<sequence length="186" mass="20504">MRCLENGSCTGKAFMARLTFTPPRALAPPLLQMRGGLLKGKLLHFPTRIHWWPANRHAKSRRKQKPTPQAPPELSSCQGACRIQNADLTRGYHDPRPPLMRPSHGENGFVAGSRFLQKPVGCSKRGVILVSCLNGKTIISIGRVDQYSEEGALYSLSYLLVEVDGHLQSISPTRVEEVHGGNASRL</sequence>
<keyword evidence="3" id="KW-1185">Reference proteome</keyword>
<gene>
    <name evidence="2" type="ORF">BO99DRAFT_229284</name>
</gene>
<evidence type="ECO:0000313" key="2">
    <source>
        <dbReference type="EMBL" id="PYI16209.1"/>
    </source>
</evidence>